<evidence type="ECO:0000256" key="17">
    <source>
        <dbReference type="PIRSR" id="PIRSR634016-1"/>
    </source>
</evidence>
<feature type="transmembrane region" description="Helical" evidence="20">
    <location>
        <begin position="12"/>
        <end position="33"/>
    </location>
</feature>
<evidence type="ECO:0000313" key="25">
    <source>
        <dbReference type="Ensembl" id="ENSCSEP00000000877.1"/>
    </source>
</evidence>
<evidence type="ECO:0000256" key="4">
    <source>
        <dbReference type="ARBA" id="ARBA00022438"/>
    </source>
</evidence>
<evidence type="ECO:0000256" key="6">
    <source>
        <dbReference type="ARBA" id="ARBA00022670"/>
    </source>
</evidence>
<sequence>MGKGFYISKGVGIVGVILGAGAVATIIALSVVYSQEKAKNNEVKPTEPGTTTNPTATATTPTPSNETWDQYRLPKTLEPIHYDVTLRPHLKRDPVNGLYIFTGESTFHFKCVEDTDLILIHSNKLNYTTQANGHTATLTSVSGAEAPQIKNSFLWDVTQYLVLQLNGKLTKDSEYKLYTKFHGELADDLGGFYRSEYKEGNETKIVATTQMQPTDARKAFPCLDEPAMKSYFNISLIHDYGMVALSNGAERESVNITIDGEKLVKTSFEMTEKMSTYLLAFVVCDFGYIESTSDKTLIRIFARKSAINAGQGAYALNKTGPILKFFEKYYNSSYPLPKSDQIALPDFNAGAMENWGLITYRETALLYDERFSSNSNKERIATIIAHELAHMWFGNLVTLRWWNDLWLNEGFASYVEYLGGDNAEPDWGVKDLIVLSDVHRVFAVDALASSHPLSSKEEDIQKPEQISELFDAISYSKGASVLRMLSDFLTEEIFTMGLRTYLKEFAFGNAVYTDLWRHLQMAVNQTGTVLPDTLENIMNTWVLQMGFPVVTINTTTGEVRQQHFLLDPDSNVTTPSDYNYEWIVPMKWQKKEAVQPTFWLTKKSNSTEIMKVTGSDWVLANINVTGYYRVNYDDGNWDRLLNQLATDHRIIPVINRAQLVDDAFNLARAKIIPTVWALKTTTYLNKELEYMPWASALNNLDFFSLMFDRSEVYGPMQDYLRKQVTPLFYHFKNITGNWTNVPKGHMDQYNQVNAISLSCKTGLEECQDLVKSWFQQWMTTGNNSIHPNLRSTVYCNAIAAGGAKEWEFAWLEFKNSTIASEAEKLRSALSCTKQPWLLNRYLEYTLDPNSIRKQDATSTIVYIANNVVGQPLAWDFVRDRWYYIFTEYGGGSFSFSNLINGITKRFSTEFELKELRQFKEDNSDEGFGSGTLAVDQSIERTIANMKWIAENEENVLEWFRAETKA</sequence>
<comment type="subcellular location">
    <subcellularLocation>
        <location evidence="1">Cell membrane</location>
        <topology evidence="1">Single-pass type II membrane protein</topology>
    </subcellularLocation>
</comment>
<feature type="domain" description="Peptidase M1 membrane alanine aminopeptidase" evidence="22">
    <location>
        <begin position="314"/>
        <end position="541"/>
    </location>
</feature>
<dbReference type="SUPFAM" id="SSF63737">
    <property type="entry name" value="Leukotriene A4 hydrolase N-terminal domain"/>
    <property type="match status" value="1"/>
</dbReference>
<feature type="binding site" evidence="18">
    <location>
        <position position="409"/>
    </location>
    <ligand>
        <name>Zn(2+)</name>
        <dbReference type="ChEBI" id="CHEBI:29105"/>
        <note>catalytic</note>
    </ligand>
</feature>
<dbReference type="STRING" id="244447.ENSCSEP00000000877"/>
<dbReference type="GO" id="GO:0043171">
    <property type="term" value="P:peptide catabolic process"/>
    <property type="evidence" value="ECO:0007669"/>
    <property type="project" value="TreeGrafter"/>
</dbReference>
<dbReference type="InterPro" id="IPR042097">
    <property type="entry name" value="Aminopeptidase_N-like_N_sf"/>
</dbReference>
<evidence type="ECO:0000256" key="7">
    <source>
        <dbReference type="ARBA" id="ARBA00022692"/>
    </source>
</evidence>
<keyword evidence="5" id="KW-1003">Cell membrane</keyword>
<keyword evidence="7 20" id="KW-0812">Transmembrane</keyword>
<dbReference type="GeneID" id="103379764"/>
<dbReference type="GeneTree" id="ENSGT00940000154876"/>
<dbReference type="GO" id="GO:0005737">
    <property type="term" value="C:cytoplasm"/>
    <property type="evidence" value="ECO:0007669"/>
    <property type="project" value="TreeGrafter"/>
</dbReference>
<dbReference type="GO" id="GO:0070006">
    <property type="term" value="F:metalloaminopeptidase activity"/>
    <property type="evidence" value="ECO:0007669"/>
    <property type="project" value="TreeGrafter"/>
</dbReference>
<dbReference type="InterPro" id="IPR001930">
    <property type="entry name" value="Peptidase_M1"/>
</dbReference>
<keyword evidence="15" id="KW-1015">Disulfide bond</keyword>
<dbReference type="Pfam" id="PF11838">
    <property type="entry name" value="ERAP1_C"/>
    <property type="match status" value="1"/>
</dbReference>
<keyword evidence="26" id="KW-1185">Reference proteome</keyword>
<dbReference type="GO" id="GO:0005886">
    <property type="term" value="C:plasma membrane"/>
    <property type="evidence" value="ECO:0007669"/>
    <property type="project" value="UniProtKB-SubCell"/>
</dbReference>
<comment type="similarity">
    <text evidence="2 20">Belongs to the peptidase M1 family.</text>
</comment>
<dbReference type="Gene3D" id="1.25.50.20">
    <property type="match status" value="1"/>
</dbReference>
<dbReference type="InterPro" id="IPR045357">
    <property type="entry name" value="Aminopeptidase_N-like_N"/>
</dbReference>
<dbReference type="AlphaFoldDB" id="A0A3P8UER9"/>
<dbReference type="GO" id="GO:0005615">
    <property type="term" value="C:extracellular space"/>
    <property type="evidence" value="ECO:0007669"/>
    <property type="project" value="TreeGrafter"/>
</dbReference>
<dbReference type="Ensembl" id="ENSCSET00000000905.1">
    <property type="protein sequence ID" value="ENSCSEP00000000877.1"/>
    <property type="gene ID" value="ENSCSEG00000000623.1"/>
</dbReference>
<dbReference type="Gene3D" id="2.60.40.1730">
    <property type="entry name" value="tricorn interacting facor f3 domain"/>
    <property type="match status" value="1"/>
</dbReference>
<evidence type="ECO:0000256" key="1">
    <source>
        <dbReference type="ARBA" id="ARBA00004401"/>
    </source>
</evidence>
<keyword evidence="6 20" id="KW-0645">Protease</keyword>
<keyword evidence="11" id="KW-0735">Signal-anchor</keyword>
<dbReference type="InterPro" id="IPR014782">
    <property type="entry name" value="Peptidase_M1_dom"/>
</dbReference>
<evidence type="ECO:0000256" key="10">
    <source>
        <dbReference type="ARBA" id="ARBA00022833"/>
    </source>
</evidence>
<keyword evidence="4 20" id="KW-0031">Aminopeptidase</keyword>
<feature type="site" description="Transition state stabilizer" evidence="19">
    <location>
        <position position="475"/>
    </location>
</feature>
<reference evidence="25" key="2">
    <citation type="submission" date="2025-08" db="UniProtKB">
        <authorList>
            <consortium name="Ensembl"/>
        </authorList>
    </citation>
    <scope>IDENTIFICATION</scope>
</reference>
<evidence type="ECO:0000259" key="22">
    <source>
        <dbReference type="Pfam" id="PF01433"/>
    </source>
</evidence>
<evidence type="ECO:0000256" key="11">
    <source>
        <dbReference type="ARBA" id="ARBA00022968"/>
    </source>
</evidence>
<reference evidence="25 26" key="1">
    <citation type="journal article" date="2014" name="Nat. Genet.">
        <title>Whole-genome sequence of a flatfish provides insights into ZW sex chromosome evolution and adaptation to a benthic lifestyle.</title>
        <authorList>
            <person name="Chen S."/>
            <person name="Zhang G."/>
            <person name="Shao C."/>
            <person name="Huang Q."/>
            <person name="Liu G."/>
            <person name="Zhang P."/>
            <person name="Song W."/>
            <person name="An N."/>
            <person name="Chalopin D."/>
            <person name="Volff J.N."/>
            <person name="Hong Y."/>
            <person name="Li Q."/>
            <person name="Sha Z."/>
            <person name="Zhou H."/>
            <person name="Xie M."/>
            <person name="Yu Q."/>
            <person name="Liu Y."/>
            <person name="Xiang H."/>
            <person name="Wang N."/>
            <person name="Wu K."/>
            <person name="Yang C."/>
            <person name="Zhou Q."/>
            <person name="Liao X."/>
            <person name="Yang L."/>
            <person name="Hu Q."/>
            <person name="Zhang J."/>
            <person name="Meng L."/>
            <person name="Jin L."/>
            <person name="Tian Y."/>
            <person name="Lian J."/>
            <person name="Yang J."/>
            <person name="Miao G."/>
            <person name="Liu S."/>
            <person name="Liang Z."/>
            <person name="Yan F."/>
            <person name="Li Y."/>
            <person name="Sun B."/>
            <person name="Zhang H."/>
            <person name="Zhang J."/>
            <person name="Zhu Y."/>
            <person name="Du M."/>
            <person name="Zhao Y."/>
            <person name="Schartl M."/>
            <person name="Tang Q."/>
            <person name="Wang J."/>
        </authorList>
    </citation>
    <scope>NUCLEOTIDE SEQUENCE</scope>
</reference>
<dbReference type="InterPro" id="IPR024571">
    <property type="entry name" value="ERAP1-like_C_dom"/>
</dbReference>
<protein>
    <recommendedName>
        <fullName evidence="20">Aminopeptidase</fullName>
        <ecNumber evidence="20">3.4.11.-</ecNumber>
    </recommendedName>
</protein>
<comment type="subunit">
    <text evidence="3">Homodimer.</text>
</comment>
<dbReference type="Proteomes" id="UP000265120">
    <property type="component" value="Chromosome 6"/>
</dbReference>
<organism evidence="25 26">
    <name type="scientific">Cynoglossus semilaevis</name>
    <name type="common">Tongue sole</name>
    <dbReference type="NCBI Taxonomy" id="244447"/>
    <lineage>
        <taxon>Eukaryota</taxon>
        <taxon>Metazoa</taxon>
        <taxon>Chordata</taxon>
        <taxon>Craniata</taxon>
        <taxon>Vertebrata</taxon>
        <taxon>Euteleostomi</taxon>
        <taxon>Actinopterygii</taxon>
        <taxon>Neopterygii</taxon>
        <taxon>Teleostei</taxon>
        <taxon>Neoteleostei</taxon>
        <taxon>Acanthomorphata</taxon>
        <taxon>Carangaria</taxon>
        <taxon>Pleuronectiformes</taxon>
        <taxon>Pleuronectoidei</taxon>
        <taxon>Cynoglossidae</taxon>
        <taxon>Cynoglossinae</taxon>
        <taxon>Cynoglossus</taxon>
    </lineage>
</organism>
<evidence type="ECO:0000256" key="19">
    <source>
        <dbReference type="PIRSR" id="PIRSR634016-4"/>
    </source>
</evidence>
<feature type="binding site" evidence="18">
    <location>
        <position position="386"/>
    </location>
    <ligand>
        <name>Zn(2+)</name>
        <dbReference type="ChEBI" id="CHEBI:29105"/>
        <note>catalytic</note>
    </ligand>
</feature>
<comment type="cofactor">
    <cofactor evidence="18 20">
        <name>Zn(2+)</name>
        <dbReference type="ChEBI" id="CHEBI:29105"/>
    </cofactor>
    <text evidence="18 20">Binds 1 zinc ion per subunit.</text>
</comment>
<dbReference type="CDD" id="cd09601">
    <property type="entry name" value="M1_APN-Q_like"/>
    <property type="match status" value="1"/>
</dbReference>
<evidence type="ECO:0000256" key="21">
    <source>
        <dbReference type="SAM" id="MobiDB-lite"/>
    </source>
</evidence>
<evidence type="ECO:0000259" key="24">
    <source>
        <dbReference type="Pfam" id="PF17900"/>
    </source>
</evidence>
<dbReference type="KEGG" id="csem:103379764"/>
<dbReference type="RefSeq" id="XP_008309653.1">
    <property type="nucleotide sequence ID" value="XM_008311431.2"/>
</dbReference>
<keyword evidence="9 20" id="KW-0378">Hydrolase</keyword>
<keyword evidence="10 18" id="KW-0862">Zinc</keyword>
<dbReference type="InterPro" id="IPR034016">
    <property type="entry name" value="M1_APN-typ"/>
</dbReference>
<dbReference type="OMA" id="EETEYMP"/>
<feature type="domain" description="ERAP1-like C-terminal" evidence="23">
    <location>
        <begin position="617"/>
        <end position="940"/>
    </location>
</feature>
<evidence type="ECO:0000256" key="3">
    <source>
        <dbReference type="ARBA" id="ARBA00011738"/>
    </source>
</evidence>
<dbReference type="Gene3D" id="1.10.390.10">
    <property type="entry name" value="Neutral Protease Domain 2"/>
    <property type="match status" value="1"/>
</dbReference>
<dbReference type="FunFam" id="1.25.50.20:FF:000012">
    <property type="entry name" value="Aminopeptidase N"/>
    <property type="match status" value="1"/>
</dbReference>
<dbReference type="Gene3D" id="2.60.40.1910">
    <property type="match status" value="1"/>
</dbReference>
<feature type="active site" description="Proton acceptor" evidence="17">
    <location>
        <position position="387"/>
    </location>
</feature>
<evidence type="ECO:0000256" key="16">
    <source>
        <dbReference type="ARBA" id="ARBA00023180"/>
    </source>
</evidence>
<keyword evidence="14 20" id="KW-0472">Membrane</keyword>
<keyword evidence="16" id="KW-0325">Glycoprotein</keyword>
<name>A0A3P8UER9_CYNSE</name>
<feature type="domain" description="Aminopeptidase N-like N-terminal" evidence="24">
    <location>
        <begin position="79"/>
        <end position="278"/>
    </location>
</feature>
<keyword evidence="13 20" id="KW-0482">Metalloprotease</keyword>
<evidence type="ECO:0000256" key="20">
    <source>
        <dbReference type="RuleBase" id="RU364040"/>
    </source>
</evidence>
<keyword evidence="8 18" id="KW-0479">Metal-binding</keyword>
<dbReference type="GO" id="GO:0006508">
    <property type="term" value="P:proteolysis"/>
    <property type="evidence" value="ECO:0007669"/>
    <property type="project" value="UniProtKB-KW"/>
</dbReference>
<evidence type="ECO:0000256" key="13">
    <source>
        <dbReference type="ARBA" id="ARBA00023049"/>
    </source>
</evidence>
<dbReference type="FunFam" id="2.60.40.1910:FF:000005">
    <property type="entry name" value="Aminopeptidase"/>
    <property type="match status" value="1"/>
</dbReference>
<evidence type="ECO:0000256" key="8">
    <source>
        <dbReference type="ARBA" id="ARBA00022723"/>
    </source>
</evidence>
<evidence type="ECO:0000256" key="18">
    <source>
        <dbReference type="PIRSR" id="PIRSR634016-3"/>
    </source>
</evidence>
<feature type="binding site" evidence="18">
    <location>
        <position position="390"/>
    </location>
    <ligand>
        <name>Zn(2+)</name>
        <dbReference type="ChEBI" id="CHEBI:29105"/>
        <note>catalytic</note>
    </ligand>
</feature>
<dbReference type="InParanoid" id="A0A3P8UER9"/>
<feature type="compositionally biased region" description="Low complexity" evidence="21">
    <location>
        <begin position="46"/>
        <end position="67"/>
    </location>
</feature>
<dbReference type="FunFam" id="1.10.390.10:FF:000016">
    <property type="entry name" value="Glutamyl aminopeptidase"/>
    <property type="match status" value="1"/>
</dbReference>
<dbReference type="EC" id="3.4.11.-" evidence="20"/>
<dbReference type="OrthoDB" id="510539at2759"/>
<evidence type="ECO:0000256" key="9">
    <source>
        <dbReference type="ARBA" id="ARBA00022801"/>
    </source>
</evidence>
<evidence type="ECO:0000256" key="5">
    <source>
        <dbReference type="ARBA" id="ARBA00022475"/>
    </source>
</evidence>
<evidence type="ECO:0000313" key="26">
    <source>
        <dbReference type="Proteomes" id="UP000265120"/>
    </source>
</evidence>
<evidence type="ECO:0000256" key="2">
    <source>
        <dbReference type="ARBA" id="ARBA00010136"/>
    </source>
</evidence>
<dbReference type="PANTHER" id="PTHR11533:SF172">
    <property type="entry name" value="AMINOPEPTIDASE N"/>
    <property type="match status" value="1"/>
</dbReference>
<evidence type="ECO:0000256" key="14">
    <source>
        <dbReference type="ARBA" id="ARBA00023136"/>
    </source>
</evidence>
<evidence type="ECO:0000256" key="15">
    <source>
        <dbReference type="ARBA" id="ARBA00023157"/>
    </source>
</evidence>
<dbReference type="PANTHER" id="PTHR11533">
    <property type="entry name" value="PROTEASE M1 ZINC METALLOPROTEASE"/>
    <property type="match status" value="1"/>
</dbReference>
<feature type="region of interest" description="Disordered" evidence="21">
    <location>
        <begin position="38"/>
        <end position="69"/>
    </location>
</feature>
<dbReference type="SUPFAM" id="SSF55486">
    <property type="entry name" value="Metalloproteases ('zincins'), catalytic domain"/>
    <property type="match status" value="1"/>
</dbReference>
<reference evidence="25" key="3">
    <citation type="submission" date="2025-09" db="UniProtKB">
        <authorList>
            <consortium name="Ensembl"/>
        </authorList>
    </citation>
    <scope>IDENTIFICATION</scope>
</reference>
<dbReference type="InterPro" id="IPR050344">
    <property type="entry name" value="Peptidase_M1_aminopeptidases"/>
</dbReference>
<evidence type="ECO:0000259" key="23">
    <source>
        <dbReference type="Pfam" id="PF11838"/>
    </source>
</evidence>
<dbReference type="Pfam" id="PF17900">
    <property type="entry name" value="Peptidase_M1_N"/>
    <property type="match status" value="1"/>
</dbReference>
<dbReference type="GO" id="GO:0008270">
    <property type="term" value="F:zinc ion binding"/>
    <property type="evidence" value="ECO:0007669"/>
    <property type="project" value="UniProtKB-UniRule"/>
</dbReference>
<dbReference type="GO" id="GO:0042277">
    <property type="term" value="F:peptide binding"/>
    <property type="evidence" value="ECO:0007669"/>
    <property type="project" value="TreeGrafter"/>
</dbReference>
<evidence type="ECO:0000256" key="12">
    <source>
        <dbReference type="ARBA" id="ARBA00022989"/>
    </source>
</evidence>
<proteinExistence type="inferred from homology"/>
<dbReference type="Pfam" id="PF01433">
    <property type="entry name" value="Peptidase_M1"/>
    <property type="match status" value="1"/>
</dbReference>
<accession>A0A3P8UER9</accession>
<dbReference type="InterPro" id="IPR027268">
    <property type="entry name" value="Peptidase_M4/M1_CTD_sf"/>
</dbReference>
<dbReference type="FunFam" id="2.60.40.1730:FF:000001">
    <property type="entry name" value="Leucyl-cystinyl aminopeptidase"/>
    <property type="match status" value="1"/>
</dbReference>
<keyword evidence="12 20" id="KW-1133">Transmembrane helix</keyword>
<dbReference type="PRINTS" id="PR00756">
    <property type="entry name" value="ALADIPTASE"/>
</dbReference>